<name>A0A3Q9G5P8_9ACTO</name>
<dbReference type="InterPro" id="IPR046658">
    <property type="entry name" value="DUF6767"/>
</dbReference>
<keyword evidence="2" id="KW-1185">Reference proteome</keyword>
<sequence length="63" mass="7289">MSRPVPQCPIRPGEPCTLCQAFVTGPEDCQTVKLVMEDDELREMLAVKRREYRERKNATGPRR</sequence>
<dbReference type="RefSeq" id="WP_126703047.1">
    <property type="nucleotide sequence ID" value="NZ_CP034593.1"/>
</dbReference>
<gene>
    <name evidence="1" type="ORF">EJ997_01690</name>
</gene>
<proteinExistence type="predicted"/>
<dbReference type="Proteomes" id="UP000280344">
    <property type="component" value="Chromosome"/>
</dbReference>
<protein>
    <submittedName>
        <fullName evidence="1">Uncharacterized protein</fullName>
    </submittedName>
</protein>
<accession>A0A3Q9G5P8</accession>
<reference evidence="1 2" key="1">
    <citation type="submission" date="2018-12" db="EMBL/GenBank/DDBJ databases">
        <title>Complete genome sequence of Flaviflexus sp. H23T48.</title>
        <authorList>
            <person name="Bae J.-W."/>
            <person name="Lee J.-Y."/>
        </authorList>
    </citation>
    <scope>NUCLEOTIDE SEQUENCE [LARGE SCALE GENOMIC DNA]</scope>
    <source>
        <strain evidence="1 2">H23T48</strain>
    </source>
</reference>
<evidence type="ECO:0000313" key="1">
    <source>
        <dbReference type="EMBL" id="AZQ76238.1"/>
    </source>
</evidence>
<dbReference type="Pfam" id="PF20555">
    <property type="entry name" value="DUF6767"/>
    <property type="match status" value="1"/>
</dbReference>
<dbReference type="KEGG" id="flh:EJ997_01690"/>
<organism evidence="1 2">
    <name type="scientific">Flaviflexus ciconiae</name>
    <dbReference type="NCBI Taxonomy" id="2496867"/>
    <lineage>
        <taxon>Bacteria</taxon>
        <taxon>Bacillati</taxon>
        <taxon>Actinomycetota</taxon>
        <taxon>Actinomycetes</taxon>
        <taxon>Actinomycetales</taxon>
        <taxon>Actinomycetaceae</taxon>
        <taxon>Flaviflexus</taxon>
    </lineage>
</organism>
<dbReference type="EMBL" id="CP034593">
    <property type="protein sequence ID" value="AZQ76238.1"/>
    <property type="molecule type" value="Genomic_DNA"/>
</dbReference>
<evidence type="ECO:0000313" key="2">
    <source>
        <dbReference type="Proteomes" id="UP000280344"/>
    </source>
</evidence>
<dbReference type="AlphaFoldDB" id="A0A3Q9G5P8"/>
<dbReference type="OrthoDB" id="4324184at2"/>